<dbReference type="InterPro" id="IPR011249">
    <property type="entry name" value="Metalloenz_LuxS/M16"/>
</dbReference>
<protein>
    <recommendedName>
        <fullName evidence="16">Peptidase M16 N-terminal domain-containing protein</fullName>
    </recommendedName>
</protein>
<dbReference type="AlphaFoldDB" id="A0A383WGY7"/>
<evidence type="ECO:0000256" key="5">
    <source>
        <dbReference type="ARBA" id="ARBA00022801"/>
    </source>
</evidence>
<dbReference type="Gene3D" id="3.30.830.10">
    <property type="entry name" value="Metalloenzyme, LuxS/M16 peptidase-like"/>
    <property type="match status" value="4"/>
</dbReference>
<dbReference type="GO" id="GO:0005739">
    <property type="term" value="C:mitochondrion"/>
    <property type="evidence" value="ECO:0007669"/>
    <property type="project" value="TreeGrafter"/>
</dbReference>
<feature type="compositionally biased region" description="Low complexity" evidence="9">
    <location>
        <begin position="241"/>
        <end position="276"/>
    </location>
</feature>
<dbReference type="GO" id="GO:0043171">
    <property type="term" value="P:peptide catabolic process"/>
    <property type="evidence" value="ECO:0007669"/>
    <property type="project" value="TreeGrafter"/>
</dbReference>
<feature type="domain" description="Peptidase M16 middle/third" evidence="12">
    <location>
        <begin position="551"/>
        <end position="768"/>
    </location>
</feature>
<dbReference type="Pfam" id="PF00675">
    <property type="entry name" value="Peptidase_M16"/>
    <property type="match status" value="1"/>
</dbReference>
<feature type="domain" description="Coenzyme PQQ synthesis protein F-like C-terminal lobe" evidence="13">
    <location>
        <begin position="950"/>
        <end position="1049"/>
    </location>
</feature>
<dbReference type="PROSITE" id="PS00143">
    <property type="entry name" value="INSULINASE"/>
    <property type="match status" value="1"/>
</dbReference>
<reference evidence="14 15" key="1">
    <citation type="submission" date="2016-10" db="EMBL/GenBank/DDBJ databases">
        <authorList>
            <person name="Cai Z."/>
        </authorList>
    </citation>
    <scope>NUCLEOTIDE SEQUENCE [LARGE SCALE GENOMIC DNA]</scope>
</reference>
<accession>A0A383WGY7</accession>
<dbReference type="InterPro" id="IPR050626">
    <property type="entry name" value="Peptidase_M16"/>
</dbReference>
<keyword evidence="7" id="KW-0482">Metalloprotease</keyword>
<keyword evidence="15" id="KW-1185">Reference proteome</keyword>
<organism evidence="14 15">
    <name type="scientific">Tetradesmus obliquus</name>
    <name type="common">Green alga</name>
    <name type="synonym">Acutodesmus obliquus</name>
    <dbReference type="NCBI Taxonomy" id="3088"/>
    <lineage>
        <taxon>Eukaryota</taxon>
        <taxon>Viridiplantae</taxon>
        <taxon>Chlorophyta</taxon>
        <taxon>core chlorophytes</taxon>
        <taxon>Chlorophyceae</taxon>
        <taxon>CS clade</taxon>
        <taxon>Sphaeropleales</taxon>
        <taxon>Scenedesmaceae</taxon>
        <taxon>Tetradesmus</taxon>
    </lineage>
</organism>
<comment type="similarity">
    <text evidence="2 8">Belongs to the peptidase M16 family.</text>
</comment>
<evidence type="ECO:0008006" key="16">
    <source>
        <dbReference type="Google" id="ProtNLM"/>
    </source>
</evidence>
<feature type="region of interest" description="Disordered" evidence="9">
    <location>
        <begin position="239"/>
        <end position="297"/>
    </location>
</feature>
<evidence type="ECO:0000256" key="4">
    <source>
        <dbReference type="ARBA" id="ARBA00022723"/>
    </source>
</evidence>
<evidence type="ECO:0000256" key="3">
    <source>
        <dbReference type="ARBA" id="ARBA00022670"/>
    </source>
</evidence>
<evidence type="ECO:0000259" key="10">
    <source>
        <dbReference type="Pfam" id="PF00675"/>
    </source>
</evidence>
<dbReference type="EMBL" id="FNXT01001260">
    <property type="protein sequence ID" value="SZX76523.1"/>
    <property type="molecule type" value="Genomic_DNA"/>
</dbReference>
<dbReference type="InterPro" id="IPR032632">
    <property type="entry name" value="Peptidase_M16_M"/>
</dbReference>
<dbReference type="InterPro" id="IPR011765">
    <property type="entry name" value="Pept_M16_N"/>
</dbReference>
<dbReference type="PANTHER" id="PTHR43690:SF18">
    <property type="entry name" value="INSULIN-DEGRADING ENZYME-RELATED"/>
    <property type="match status" value="1"/>
</dbReference>
<keyword evidence="5" id="KW-0378">Hydrolase</keyword>
<proteinExistence type="inferred from homology"/>
<evidence type="ECO:0000256" key="6">
    <source>
        <dbReference type="ARBA" id="ARBA00022833"/>
    </source>
</evidence>
<gene>
    <name evidence="14" type="ORF">BQ4739_LOCUS16906</name>
</gene>
<dbReference type="GO" id="GO:0046872">
    <property type="term" value="F:metal ion binding"/>
    <property type="evidence" value="ECO:0007669"/>
    <property type="project" value="UniProtKB-KW"/>
</dbReference>
<evidence type="ECO:0000259" key="13">
    <source>
        <dbReference type="Pfam" id="PF22456"/>
    </source>
</evidence>
<evidence type="ECO:0000256" key="9">
    <source>
        <dbReference type="SAM" id="MobiDB-lite"/>
    </source>
</evidence>
<dbReference type="InterPro" id="IPR007863">
    <property type="entry name" value="Peptidase_M16_C"/>
</dbReference>
<dbReference type="Pfam" id="PF22456">
    <property type="entry name" value="PqqF-like_C_4"/>
    <property type="match status" value="1"/>
</dbReference>
<feature type="domain" description="Peptidase M16 middle/third" evidence="12">
    <location>
        <begin position="435"/>
        <end position="528"/>
    </location>
</feature>
<evidence type="ECO:0000256" key="7">
    <source>
        <dbReference type="ARBA" id="ARBA00023049"/>
    </source>
</evidence>
<dbReference type="Pfam" id="PF16187">
    <property type="entry name" value="Peptidase_M16_M"/>
    <property type="match status" value="2"/>
</dbReference>
<dbReference type="SUPFAM" id="SSF63411">
    <property type="entry name" value="LuxS/MPP-like metallohydrolase"/>
    <property type="match status" value="4"/>
</dbReference>
<evidence type="ECO:0000259" key="11">
    <source>
        <dbReference type="Pfam" id="PF05193"/>
    </source>
</evidence>
<dbReference type="STRING" id="3088.A0A383WGY7"/>
<dbReference type="InterPro" id="IPR001431">
    <property type="entry name" value="Pept_M16_Zn_BS"/>
</dbReference>
<evidence type="ECO:0000259" key="12">
    <source>
        <dbReference type="Pfam" id="PF16187"/>
    </source>
</evidence>
<evidence type="ECO:0000256" key="8">
    <source>
        <dbReference type="RuleBase" id="RU004447"/>
    </source>
</evidence>
<dbReference type="PANTHER" id="PTHR43690">
    <property type="entry name" value="NARDILYSIN"/>
    <property type="match status" value="1"/>
</dbReference>
<feature type="domain" description="Peptidase M16 N-terminal" evidence="10">
    <location>
        <begin position="37"/>
        <end position="166"/>
    </location>
</feature>
<keyword evidence="4" id="KW-0479">Metal-binding</keyword>
<evidence type="ECO:0000313" key="14">
    <source>
        <dbReference type="EMBL" id="SZX76523.1"/>
    </source>
</evidence>
<dbReference type="GO" id="GO:0051603">
    <property type="term" value="P:proteolysis involved in protein catabolic process"/>
    <property type="evidence" value="ECO:0007669"/>
    <property type="project" value="TreeGrafter"/>
</dbReference>
<evidence type="ECO:0000313" key="15">
    <source>
        <dbReference type="Proteomes" id="UP000256970"/>
    </source>
</evidence>
<dbReference type="GO" id="GO:0005829">
    <property type="term" value="C:cytosol"/>
    <property type="evidence" value="ECO:0007669"/>
    <property type="project" value="TreeGrafter"/>
</dbReference>
<dbReference type="Proteomes" id="UP000256970">
    <property type="component" value="Unassembled WGS sequence"/>
</dbReference>
<evidence type="ECO:0000256" key="1">
    <source>
        <dbReference type="ARBA" id="ARBA00001947"/>
    </source>
</evidence>
<feature type="domain" description="Peptidase M16 C-terminal" evidence="11">
    <location>
        <begin position="200"/>
        <end position="407"/>
    </location>
</feature>
<name>A0A383WGY7_TETOB</name>
<evidence type="ECO:0000256" key="2">
    <source>
        <dbReference type="ARBA" id="ARBA00007261"/>
    </source>
</evidence>
<dbReference type="Pfam" id="PF05193">
    <property type="entry name" value="Peptidase_M16_C"/>
    <property type="match status" value="1"/>
</dbReference>
<sequence>MQGLRGSTVLHQSVAVHKPRCDRRQYQHAELINGVRVLVIQDLDAVYAAASASVQVGYFDDPLSLPGAAHFVEHMVHLGSKQFPDEKEYKAFLAQHGGSSNASTSMVHTRYHFKVHSEALPGALARFGAMLSAPLIAHDSCAREVENVHAEYSRNTNSDGRKLLQLRRSLCLPPYSNFSTGSIATLWEQPQQQGADVAGMLRQLWQQHYRAGSTCIAVVGPQEPELLLKWVTEAFGNMPDSSSSSSSSSSTVESSTSGPDCDRGSSGCDSSSKDSSLMQVPSAGEAAEMQPQQPYPADVVAPASRGLLVRVLPQRDLRELQLCWYIPAGVMAHSSTKPWQWASHLLGHEGPGSAAHLLKAQGLVQSLEAGMGEEVRQGRGWMFWRLTLSLTQAGEDALEHVVATVYRAIQVLQRCSDNQLHQTWQEAATLAQLRFDWRDPIEPLAAAQSAAYALHYYPPSEALSGPVLMSQYHASLLRWFVGQLNVPNMNVYYSSRRNVGVVGSKEVWYGAEYGVQQLPQAWLDSIAQYTAVDGTSCADGGVTAAGAAELTQQQQQQVLAPVPGQLHLPEPNWALPTDFSLRLEHGETAEAAAAAGGAAGVASYDGAAPPPTQLLQQPGLCAWHRRDISYGLPKVHLRLHLVTPATYSSPAATVSTRLLLRVLEDLLLPQAYPAELAGSSYSLDSEQGGLLLRLVGFPGVVQQLLALVLRGLLGVTTQQVQDRFAAMQGRLLQGLTNWANNNPAQHAEYGAHHLLQQTHHHNAALLQAAAAAAPQQLLALQQQLASGKDLHVDMLAYGNISQQEAAQLVQVLQQQLKPQGLQQGCWPPARKVLCLSPVPGRQLELSLSAAAAAAAGGVGYGVGTAAAAGQQPWGVAAAAAVEGLAGEPLRLQQPAAAADSTAAAGAGSSAAVYFTYIPVNPNPSNSNSAVYYIVQLGPDSITTAVLLDLFVQMSSKACFYELRTRQRLGYSVSLSSSNLHRQLGLMVRVQSPATQPDALAAAVRGWLCGFRHELQEMAGGEVLQNQKKALAAKYLDPPKSLQEAAKRSWRPIRERTLQWDRRRQKAAATQALTAQQLLDFFDQQLHPDAAQHQALCVQIWGGRKGALAAAGEQGAAADAGQPGGAVEAVGSVVAGAQQLTVLADDVEQFKLSQPLMPAADMVMPPPAVSSRRPQAAL</sequence>
<keyword evidence="6" id="KW-0862">Zinc</keyword>
<dbReference type="InterPro" id="IPR054734">
    <property type="entry name" value="PqqF-like_C_4"/>
</dbReference>
<keyword evidence="3" id="KW-0645">Protease</keyword>
<comment type="cofactor">
    <cofactor evidence="1">
        <name>Zn(2+)</name>
        <dbReference type="ChEBI" id="CHEBI:29105"/>
    </cofactor>
</comment>
<dbReference type="FunFam" id="3.30.830.10:FF:000012">
    <property type="entry name" value="Protease 3"/>
    <property type="match status" value="1"/>
</dbReference>
<dbReference type="GO" id="GO:0004222">
    <property type="term" value="F:metalloendopeptidase activity"/>
    <property type="evidence" value="ECO:0007669"/>
    <property type="project" value="InterPro"/>
</dbReference>